<reference evidence="2" key="1">
    <citation type="submission" date="2018-05" db="EMBL/GenBank/DDBJ databases">
        <authorList>
            <person name="Lanie J.A."/>
            <person name="Ng W.-L."/>
            <person name="Kazmierczak K.M."/>
            <person name="Andrzejewski T.M."/>
            <person name="Davidsen T.M."/>
            <person name="Wayne K.J."/>
            <person name="Tettelin H."/>
            <person name="Glass J.I."/>
            <person name="Rusch D."/>
            <person name="Podicherti R."/>
            <person name="Tsui H.-C.T."/>
            <person name="Winkler M.E."/>
        </authorList>
    </citation>
    <scope>NUCLEOTIDE SEQUENCE</scope>
</reference>
<organism evidence="2">
    <name type="scientific">marine metagenome</name>
    <dbReference type="NCBI Taxonomy" id="408172"/>
    <lineage>
        <taxon>unclassified sequences</taxon>
        <taxon>metagenomes</taxon>
        <taxon>ecological metagenomes</taxon>
    </lineage>
</organism>
<gene>
    <name evidence="2" type="ORF">METZ01_LOCUS59848</name>
</gene>
<accession>A0A381SUB6</accession>
<dbReference type="AlphaFoldDB" id="A0A381SUB6"/>
<evidence type="ECO:0000256" key="1">
    <source>
        <dbReference type="SAM" id="MobiDB-lite"/>
    </source>
</evidence>
<proteinExistence type="predicted"/>
<dbReference type="InterPro" id="IPR045491">
    <property type="entry name" value="DUF6433"/>
</dbReference>
<dbReference type="Pfam" id="PF20025">
    <property type="entry name" value="DUF6433"/>
    <property type="match status" value="1"/>
</dbReference>
<sequence length="189" mass="21449">MGYETFTPLFHEIFTKVNNAKDKPKKVAVLRKYDTPNLRGFLMVAFNPDIEWLLPEGGVPYIENDAPDGTEHTQLSTEGRLLFNFVKRRVAGSTDEWRIGNPDLNDMKRETMFIQLLEGLSAGEAQCLCLAKERTLHRKYKGLNANTVREAFGWDENFIDAKLVAERTPTGPSDLGRMPSDLAESRHYG</sequence>
<name>A0A381SUB6_9ZZZZ</name>
<feature type="region of interest" description="Disordered" evidence="1">
    <location>
        <begin position="169"/>
        <end position="189"/>
    </location>
</feature>
<dbReference type="EMBL" id="UINC01003514">
    <property type="protein sequence ID" value="SVA06994.1"/>
    <property type="molecule type" value="Genomic_DNA"/>
</dbReference>
<protein>
    <submittedName>
        <fullName evidence="2">Uncharacterized protein</fullName>
    </submittedName>
</protein>
<evidence type="ECO:0000313" key="2">
    <source>
        <dbReference type="EMBL" id="SVA06994.1"/>
    </source>
</evidence>